<evidence type="ECO:0000313" key="2">
    <source>
        <dbReference type="EMBL" id="GJM60010.1"/>
    </source>
</evidence>
<comment type="caution">
    <text evidence="2">The sequence shown here is derived from an EMBL/GenBank/DDBJ whole genome shotgun (WGS) entry which is preliminary data.</text>
</comment>
<evidence type="ECO:0000313" key="3">
    <source>
        <dbReference type="Proteomes" id="UP001310022"/>
    </source>
</evidence>
<name>A0AAN5AI41_9BACT</name>
<dbReference type="RefSeq" id="WP_338235898.1">
    <property type="nucleotide sequence ID" value="NZ_BQKE01000001.1"/>
</dbReference>
<dbReference type="Gene3D" id="3.30.950.30">
    <property type="entry name" value="Schlafen, AAA domain"/>
    <property type="match status" value="1"/>
</dbReference>
<sequence length="212" mass="24463">MTIRDLKKLVRQGEGQFVEFKKKANHPEKIVKEVVAFANASGGKLMIGVDDFGSLAGCKYPEEEAYVLEKAFAEMISPAIIMQKEEVKLDTGKTVLIYHVPEGSRKPYRVKFEDSSKVYIRREDRSIQASAPVREIIRRRQNPKDIRFQVGEVEQKLLAYLEQHRYITVAQLSQMVKVNKKLAARKLIILVLANVLDIHPFEEEDRYFLRAQ</sequence>
<keyword evidence="3" id="KW-1185">Reference proteome</keyword>
<dbReference type="InterPro" id="IPR038461">
    <property type="entry name" value="Schlafen_AlbA_2_dom_sf"/>
</dbReference>
<dbReference type="Proteomes" id="UP001310022">
    <property type="component" value="Unassembled WGS sequence"/>
</dbReference>
<dbReference type="PANTHER" id="PTHR30595">
    <property type="entry name" value="GLPR-RELATED TRANSCRIPTIONAL REPRESSOR"/>
    <property type="match status" value="1"/>
</dbReference>
<reference evidence="2 3" key="1">
    <citation type="submission" date="2021-12" db="EMBL/GenBank/DDBJ databases">
        <title>Genome sequencing of bacteria with rrn-lacking chromosome and rrn-plasmid.</title>
        <authorList>
            <person name="Anda M."/>
            <person name="Iwasaki W."/>
        </authorList>
    </citation>
    <scope>NUCLEOTIDE SEQUENCE [LARGE SCALE GENOMIC DNA]</scope>
    <source>
        <strain evidence="2 3">NBRC 15940</strain>
    </source>
</reference>
<dbReference type="PANTHER" id="PTHR30595:SF6">
    <property type="entry name" value="SCHLAFEN ALBA-2 DOMAIN-CONTAINING PROTEIN"/>
    <property type="match status" value="1"/>
</dbReference>
<protein>
    <recommendedName>
        <fullName evidence="1">Schlafen AlbA-2 domain-containing protein</fullName>
    </recommendedName>
</protein>
<dbReference type="EMBL" id="BQKE01000001">
    <property type="protein sequence ID" value="GJM60010.1"/>
    <property type="molecule type" value="Genomic_DNA"/>
</dbReference>
<evidence type="ECO:0000259" key="1">
    <source>
        <dbReference type="Pfam" id="PF04326"/>
    </source>
</evidence>
<organism evidence="2 3">
    <name type="scientific">Persicobacter diffluens</name>
    <dbReference type="NCBI Taxonomy" id="981"/>
    <lineage>
        <taxon>Bacteria</taxon>
        <taxon>Pseudomonadati</taxon>
        <taxon>Bacteroidota</taxon>
        <taxon>Cytophagia</taxon>
        <taxon>Cytophagales</taxon>
        <taxon>Persicobacteraceae</taxon>
        <taxon>Persicobacter</taxon>
    </lineage>
</organism>
<dbReference type="Pfam" id="PF04326">
    <property type="entry name" value="SLFN_AlbA_2"/>
    <property type="match status" value="1"/>
</dbReference>
<feature type="domain" description="Schlafen AlbA-2" evidence="1">
    <location>
        <begin position="14"/>
        <end position="129"/>
    </location>
</feature>
<dbReference type="InterPro" id="IPR007421">
    <property type="entry name" value="Schlafen_AlbA_2_dom"/>
</dbReference>
<dbReference type="AlphaFoldDB" id="A0AAN5AI41"/>
<accession>A0AAN5AI41</accession>
<gene>
    <name evidence="2" type="ORF">PEDI_05620</name>
</gene>
<proteinExistence type="predicted"/>